<dbReference type="AlphaFoldDB" id="A0ABD5B0D3"/>
<name>A0ABD5B0D3_ELIMR</name>
<sequence>MDCRKFYNNKIFILGMPKRYGIYKLIIKNLELLGFTVINICFDDENFQYKNIGEKTENFLRKTFLRDKDFKQKLKFRHQYDNVEKKIDSLKDIKAHYALIIRADLYPNSIIKKIKAKSEATYAYQWDGLDIFPKIKDKISLFSRFYVFDPKDMDYPDTTGITNFYFDNTILGTNTKNTPRDLYFIGVYIEERMDFIISFLEKINALNINALIEIYADNISAISKKHRHIPYIQYISEKQSFEQISEKMLDSKVLIDFVNPKHNGLSLRIFEALGHNKKLITTNKEVRKYEFYDESNILIYDIHTNTEEIKKFFEKAYIPPVREITLRYSFKNWIENIINPAPLSKITLPTTDR</sequence>
<evidence type="ECO:0000313" key="2">
    <source>
        <dbReference type="Proteomes" id="UP001239265"/>
    </source>
</evidence>
<protein>
    <recommendedName>
        <fullName evidence="3">Lipopolysaccharide biosynthesis protein</fullName>
    </recommendedName>
</protein>
<dbReference type="RefSeq" id="WP_199162543.1">
    <property type="nucleotide sequence ID" value="NZ_JAUCQJ010000001.1"/>
</dbReference>
<accession>A0ABD5B0D3</accession>
<gene>
    <name evidence="1" type="ORF">QT385_00275</name>
</gene>
<reference evidence="1 2" key="1">
    <citation type="submission" date="2023-06" db="EMBL/GenBank/DDBJ databases">
        <title>Nosocomial Elizabethkingia miricola genome.</title>
        <authorList>
            <person name="Morgado S."/>
            <person name="Fonseca E."/>
            <person name="Freitas F."/>
            <person name="Vicente A.C."/>
        </authorList>
    </citation>
    <scope>NUCLEOTIDE SEQUENCE [LARGE SCALE GENOMIC DNA]</scope>
    <source>
        <strain evidence="1 2">EM15</strain>
    </source>
</reference>
<comment type="caution">
    <text evidence="1">The sequence shown here is derived from an EMBL/GenBank/DDBJ whole genome shotgun (WGS) entry which is preliminary data.</text>
</comment>
<proteinExistence type="predicted"/>
<organism evidence="1 2">
    <name type="scientific">Elizabethkingia miricola</name>
    <name type="common">Chryseobacterium miricola</name>
    <dbReference type="NCBI Taxonomy" id="172045"/>
    <lineage>
        <taxon>Bacteria</taxon>
        <taxon>Pseudomonadati</taxon>
        <taxon>Bacteroidota</taxon>
        <taxon>Flavobacteriia</taxon>
        <taxon>Flavobacteriales</taxon>
        <taxon>Weeksellaceae</taxon>
        <taxon>Elizabethkingia</taxon>
    </lineage>
</organism>
<dbReference type="EMBL" id="JAUCQJ010000001">
    <property type="protein sequence ID" value="MDQ8747060.1"/>
    <property type="molecule type" value="Genomic_DNA"/>
</dbReference>
<dbReference type="Proteomes" id="UP001239265">
    <property type="component" value="Unassembled WGS sequence"/>
</dbReference>
<evidence type="ECO:0000313" key="1">
    <source>
        <dbReference type="EMBL" id="MDQ8747060.1"/>
    </source>
</evidence>
<evidence type="ECO:0008006" key="3">
    <source>
        <dbReference type="Google" id="ProtNLM"/>
    </source>
</evidence>